<sequence>MGLFTFSVAGGGFILIGAREALLASISDPNSTHTLDHSPPPNSLHPSTTRSQKPDSKTRQNPNFSSLSFLFMFILFSFAFLNSVVSLIDANNANDRVGSVLQLQVLAIALLFLLYSVLGLLVNLTNSFPLSSSLLGLVGVFAFTEEFLLFYLQRKVPSGVEDRYYDLMLLPIAVCVISTIFELQSPKSNLPKLTRGLGLILQGTWFLQMGLSFFTSWMTHDCHLNKVSRGNFSVMCKGPHESHRGRAIATLQFNCHLALIVLLFVGFYSTISWKYGVPVDTTRYRPLGAEMQSFENSAQFTLDSDDDADEEIKEDNVAMQKAIVVESGMNGYSSHH</sequence>
<dbReference type="GO" id="GO:0016020">
    <property type="term" value="C:membrane"/>
    <property type="evidence" value="ECO:0007669"/>
    <property type="project" value="UniProtKB-SubCell"/>
</dbReference>
<evidence type="ECO:0000256" key="1">
    <source>
        <dbReference type="ARBA" id="ARBA00004141"/>
    </source>
</evidence>
<comment type="subcellular location">
    <subcellularLocation>
        <location evidence="1">Membrane</location>
        <topology evidence="1">Multi-pass membrane protein</topology>
    </subcellularLocation>
</comment>
<evidence type="ECO:0000256" key="5">
    <source>
        <dbReference type="ARBA" id="ARBA00023136"/>
    </source>
</evidence>
<keyword evidence="4 7" id="KW-1133">Transmembrane helix</keyword>
<evidence type="ECO:0000256" key="4">
    <source>
        <dbReference type="ARBA" id="ARBA00022989"/>
    </source>
</evidence>
<evidence type="ECO:0000256" key="6">
    <source>
        <dbReference type="SAM" id="MobiDB-lite"/>
    </source>
</evidence>
<dbReference type="PANTHER" id="PTHR46285:SF7">
    <property type="entry name" value="OS06G0238900 PROTEIN"/>
    <property type="match status" value="1"/>
</dbReference>
<dbReference type="AlphaFoldDB" id="A0A834TE08"/>
<dbReference type="EMBL" id="JAAIUW010000008">
    <property type="protein sequence ID" value="KAF7819639.1"/>
    <property type="molecule type" value="Genomic_DNA"/>
</dbReference>
<keyword evidence="9" id="KW-1185">Reference proteome</keyword>
<keyword evidence="5 7" id="KW-0472">Membrane</keyword>
<proteinExistence type="inferred from homology"/>
<evidence type="ECO:0000256" key="7">
    <source>
        <dbReference type="SAM" id="Phobius"/>
    </source>
</evidence>
<evidence type="ECO:0000256" key="3">
    <source>
        <dbReference type="ARBA" id="ARBA00022692"/>
    </source>
</evidence>
<dbReference type="Pfam" id="PF04819">
    <property type="entry name" value="DUF716"/>
    <property type="match status" value="1"/>
</dbReference>
<dbReference type="Proteomes" id="UP000634136">
    <property type="component" value="Unassembled WGS sequence"/>
</dbReference>
<comment type="similarity">
    <text evidence="2">Belongs to the TMEM45 family.</text>
</comment>
<accession>A0A834TE08</accession>
<feature type="transmembrane region" description="Helical" evidence="7">
    <location>
        <begin position="196"/>
        <end position="219"/>
    </location>
</feature>
<feature type="region of interest" description="Disordered" evidence="6">
    <location>
        <begin position="31"/>
        <end position="60"/>
    </location>
</feature>
<dbReference type="InterPro" id="IPR006904">
    <property type="entry name" value="DUF716"/>
</dbReference>
<gene>
    <name evidence="8" type="ORF">G2W53_025094</name>
</gene>
<evidence type="ECO:0000313" key="9">
    <source>
        <dbReference type="Proteomes" id="UP000634136"/>
    </source>
</evidence>
<evidence type="ECO:0000256" key="2">
    <source>
        <dbReference type="ARBA" id="ARBA00006948"/>
    </source>
</evidence>
<keyword evidence="3 7" id="KW-0812">Transmembrane</keyword>
<feature type="transmembrane region" description="Helical" evidence="7">
    <location>
        <begin position="67"/>
        <end position="88"/>
    </location>
</feature>
<dbReference type="PANTHER" id="PTHR46285">
    <property type="entry name" value="PROTEINASE INHIBITOR I4, SERPIN (DUF716)-RELATED"/>
    <property type="match status" value="1"/>
</dbReference>
<evidence type="ECO:0000313" key="8">
    <source>
        <dbReference type="EMBL" id="KAF7819639.1"/>
    </source>
</evidence>
<dbReference type="OrthoDB" id="551896at2759"/>
<protein>
    <submittedName>
        <fullName evidence="8">Transmembrane protein like</fullName>
    </submittedName>
</protein>
<feature type="transmembrane region" description="Helical" evidence="7">
    <location>
        <begin position="164"/>
        <end position="184"/>
    </location>
</feature>
<feature type="transmembrane region" description="Helical" evidence="7">
    <location>
        <begin position="100"/>
        <end position="122"/>
    </location>
</feature>
<feature type="transmembrane region" description="Helical" evidence="7">
    <location>
        <begin position="253"/>
        <end position="271"/>
    </location>
</feature>
<comment type="caution">
    <text evidence="8">The sequence shown here is derived from an EMBL/GenBank/DDBJ whole genome shotgun (WGS) entry which is preliminary data.</text>
</comment>
<organism evidence="8 9">
    <name type="scientific">Senna tora</name>
    <dbReference type="NCBI Taxonomy" id="362788"/>
    <lineage>
        <taxon>Eukaryota</taxon>
        <taxon>Viridiplantae</taxon>
        <taxon>Streptophyta</taxon>
        <taxon>Embryophyta</taxon>
        <taxon>Tracheophyta</taxon>
        <taxon>Spermatophyta</taxon>
        <taxon>Magnoliopsida</taxon>
        <taxon>eudicotyledons</taxon>
        <taxon>Gunneridae</taxon>
        <taxon>Pentapetalae</taxon>
        <taxon>rosids</taxon>
        <taxon>fabids</taxon>
        <taxon>Fabales</taxon>
        <taxon>Fabaceae</taxon>
        <taxon>Caesalpinioideae</taxon>
        <taxon>Cassia clade</taxon>
        <taxon>Senna</taxon>
    </lineage>
</organism>
<reference evidence="8" key="1">
    <citation type="submission" date="2020-09" db="EMBL/GenBank/DDBJ databases">
        <title>Genome-Enabled Discovery of Anthraquinone Biosynthesis in Senna tora.</title>
        <authorList>
            <person name="Kang S.-H."/>
            <person name="Pandey R.P."/>
            <person name="Lee C.-M."/>
            <person name="Sim J.-S."/>
            <person name="Jeong J.-T."/>
            <person name="Choi B.-S."/>
            <person name="Jung M."/>
            <person name="Ginzburg D."/>
            <person name="Zhao K."/>
            <person name="Won S.Y."/>
            <person name="Oh T.-J."/>
            <person name="Yu Y."/>
            <person name="Kim N.-H."/>
            <person name="Lee O.R."/>
            <person name="Lee T.-H."/>
            <person name="Bashyal P."/>
            <person name="Kim T.-S."/>
            <person name="Lee W.-H."/>
            <person name="Kawkins C."/>
            <person name="Kim C.-K."/>
            <person name="Kim J.S."/>
            <person name="Ahn B.O."/>
            <person name="Rhee S.Y."/>
            <person name="Sohng J.K."/>
        </authorList>
    </citation>
    <scope>NUCLEOTIDE SEQUENCE</scope>
    <source>
        <tissue evidence="8">Leaf</tissue>
    </source>
</reference>
<feature type="transmembrane region" description="Helical" evidence="7">
    <location>
        <begin position="134"/>
        <end position="152"/>
    </location>
</feature>
<name>A0A834TE08_9FABA</name>